<dbReference type="InterPro" id="IPR027749">
    <property type="entry name" value="TTLL12"/>
</dbReference>
<comment type="caution">
    <text evidence="2">The sequence shown here is derived from an EMBL/GenBank/DDBJ whole genome shotgun (WGS) entry which is preliminary data.</text>
</comment>
<gene>
    <name evidence="2" type="ORF">P7K49_002338</name>
</gene>
<accession>A0ABQ9WL12</accession>
<dbReference type="Pfam" id="PF03133">
    <property type="entry name" value="TTL"/>
    <property type="match status" value="2"/>
</dbReference>
<evidence type="ECO:0000313" key="3">
    <source>
        <dbReference type="Proteomes" id="UP001266305"/>
    </source>
</evidence>
<name>A0ABQ9WL12_SAGOE</name>
<sequence>MLRDCGWLLAPRTPTQCQKLLVQAVAGSPLLAQRRPGQSVMGPVHCEDFIPEFEKQYPEYPWMDVQAEIFQAFTELFQVACAKPPPLGLCDYPSSRAMYAVDLMLKWDSSQDGKRGSPSPDPNCQAPRLPANHVPGESRGRPQAVFWLKQARNQGWRKPQLGPQGGEVTAAQSAEGKSRGLDLCVTERRLMSLHTLPRCLLSGKRVMKPQILEVNFNPDCERACRYHPTFFNDVFSTLFLDQPGGCHVTCLV</sequence>
<evidence type="ECO:0000256" key="1">
    <source>
        <dbReference type="SAM" id="MobiDB-lite"/>
    </source>
</evidence>
<dbReference type="EMBL" id="JASSZA010000001">
    <property type="protein sequence ID" value="KAK2120952.1"/>
    <property type="molecule type" value="Genomic_DNA"/>
</dbReference>
<dbReference type="InterPro" id="IPR004344">
    <property type="entry name" value="TTL/TTLL_fam"/>
</dbReference>
<dbReference type="Proteomes" id="UP001266305">
    <property type="component" value="Unassembled WGS sequence"/>
</dbReference>
<organism evidence="2 3">
    <name type="scientific">Saguinus oedipus</name>
    <name type="common">Cotton-top tamarin</name>
    <name type="synonym">Oedipomidas oedipus</name>
    <dbReference type="NCBI Taxonomy" id="9490"/>
    <lineage>
        <taxon>Eukaryota</taxon>
        <taxon>Metazoa</taxon>
        <taxon>Chordata</taxon>
        <taxon>Craniata</taxon>
        <taxon>Vertebrata</taxon>
        <taxon>Euteleostomi</taxon>
        <taxon>Mammalia</taxon>
        <taxon>Eutheria</taxon>
        <taxon>Euarchontoglires</taxon>
        <taxon>Primates</taxon>
        <taxon>Haplorrhini</taxon>
        <taxon>Platyrrhini</taxon>
        <taxon>Cebidae</taxon>
        <taxon>Callitrichinae</taxon>
        <taxon>Saguinus</taxon>
    </lineage>
</organism>
<reference evidence="2 3" key="1">
    <citation type="submission" date="2023-05" db="EMBL/GenBank/DDBJ databases">
        <title>B98-5 Cell Line De Novo Hybrid Assembly: An Optical Mapping Approach.</title>
        <authorList>
            <person name="Kananen K."/>
            <person name="Auerbach J.A."/>
            <person name="Kautto E."/>
            <person name="Blachly J.S."/>
        </authorList>
    </citation>
    <scope>NUCLEOTIDE SEQUENCE [LARGE SCALE GENOMIC DNA]</scope>
    <source>
        <strain evidence="2">B95-8</strain>
        <tissue evidence="2">Cell line</tissue>
    </source>
</reference>
<protein>
    <submittedName>
        <fullName evidence="2">Uncharacterized protein</fullName>
    </submittedName>
</protein>
<keyword evidence="3" id="KW-1185">Reference proteome</keyword>
<feature type="region of interest" description="Disordered" evidence="1">
    <location>
        <begin position="110"/>
        <end position="138"/>
    </location>
</feature>
<proteinExistence type="predicted"/>
<dbReference type="PANTHER" id="PTHR46088:SF1">
    <property type="entry name" value="TUBULIN--TYROSINE LIGASE-LIKE PROTEIN 12"/>
    <property type="match status" value="1"/>
</dbReference>
<dbReference type="PANTHER" id="PTHR46088">
    <property type="entry name" value="TUBULIN--TYROSINE LIGASE-LIKE PROTEIN 12"/>
    <property type="match status" value="1"/>
</dbReference>
<evidence type="ECO:0000313" key="2">
    <source>
        <dbReference type="EMBL" id="KAK2120952.1"/>
    </source>
</evidence>